<organism evidence="3 4">
    <name type="scientific">Leptospira borgpetersenii serovar Hardjo-bovis str. Sponselee</name>
    <dbReference type="NCBI Taxonomy" id="1303729"/>
    <lineage>
        <taxon>Bacteria</taxon>
        <taxon>Pseudomonadati</taxon>
        <taxon>Spirochaetota</taxon>
        <taxon>Spirochaetia</taxon>
        <taxon>Leptospirales</taxon>
        <taxon>Leptospiraceae</taxon>
        <taxon>Leptospira</taxon>
    </lineage>
</organism>
<protein>
    <submittedName>
        <fullName evidence="3">Metallo-beta-lactamase domain protein</fullName>
    </submittedName>
</protein>
<gene>
    <name evidence="3" type="ORF">LEP1GSC016_3888</name>
</gene>
<evidence type="ECO:0000313" key="4">
    <source>
        <dbReference type="Proteomes" id="UP000011873"/>
    </source>
</evidence>
<accession>M6BQY1</accession>
<dbReference type="Proteomes" id="UP000011873">
    <property type="component" value="Unassembled WGS sequence"/>
</dbReference>
<evidence type="ECO:0000313" key="3">
    <source>
        <dbReference type="EMBL" id="EMJ81894.1"/>
    </source>
</evidence>
<dbReference type="PATRIC" id="fig|1218567.3.peg.2019"/>
<dbReference type="SMART" id="SM00849">
    <property type="entry name" value="Lactamase_B"/>
    <property type="match status" value="1"/>
</dbReference>
<reference evidence="3 4" key="1">
    <citation type="submission" date="2013-01" db="EMBL/GenBank/DDBJ databases">
        <authorList>
            <person name="Harkins D.M."/>
            <person name="Durkin A.S."/>
            <person name="Brinkac L.M."/>
            <person name="Haft D.H."/>
            <person name="Selengut J.D."/>
            <person name="Sanka R."/>
            <person name="DePew J."/>
            <person name="Purushe J."/>
            <person name="Galloway R.L."/>
            <person name="Vinetz J.M."/>
            <person name="Sutton G.G."/>
            <person name="Nierman W.C."/>
            <person name="Fouts D.E."/>
        </authorList>
    </citation>
    <scope>NUCLEOTIDE SEQUENCE [LARGE SCALE GENOMIC DNA]</scope>
    <source>
        <strain evidence="3 4">Sponselee CDC</strain>
    </source>
</reference>
<keyword evidence="1" id="KW-1133">Transmembrane helix</keyword>
<keyword evidence="1" id="KW-0472">Membrane</keyword>
<dbReference type="SUPFAM" id="SSF56281">
    <property type="entry name" value="Metallo-hydrolase/oxidoreductase"/>
    <property type="match status" value="1"/>
</dbReference>
<dbReference type="EMBL" id="ANMU01000075">
    <property type="protein sequence ID" value="EMJ81894.1"/>
    <property type="molecule type" value="Genomic_DNA"/>
</dbReference>
<dbReference type="RefSeq" id="WP_011669367.1">
    <property type="nucleotide sequence ID" value="NZ_ANMU01000075.1"/>
</dbReference>
<dbReference type="InterPro" id="IPR036866">
    <property type="entry name" value="RibonucZ/Hydroxyglut_hydro"/>
</dbReference>
<proteinExistence type="predicted"/>
<dbReference type="AlphaFoldDB" id="M6BQY1"/>
<feature type="domain" description="Metallo-beta-lactamase" evidence="2">
    <location>
        <begin position="85"/>
        <end position="262"/>
    </location>
</feature>
<sequence length="384" mass="44838">MKSFPPVSSLFPKNNGKTIIYFWIRYWTLFFIFLPWILVRQIGISFSNLLAALWTWNKEIILLSDTLRLIYMNNVSSLFLSVIFGERFTAIHYRDILFDPGPIFSWKKIKKYVVRRSSDIHTLVLTHAHEEHVGNVSTVLSELNVPVYATSATLQAIRNPENLSIVRKVFIGQPISNDTENMKSLETTVDTQDVSSLQVIQSPGHCDGHASFYDSKHCILFAGDSFMHTVFTSPNRDVSGADWIRTLQNYCNLNIRTMIGAHGYVYTSDETILRSRFVVRRKDPKQMILDKLRFMEWARDVVMEGERRGLPYSVIEACLFPWQSWWSWYTWFTDESGRLFSAGEFSRTHFLRSFSSFPENVPFRFPMFANLINRLKKTLTRRIF</sequence>
<dbReference type="Gene3D" id="3.60.15.10">
    <property type="entry name" value="Ribonuclease Z/Hydroxyacylglutathione hydrolase-like"/>
    <property type="match status" value="1"/>
</dbReference>
<dbReference type="InterPro" id="IPR001279">
    <property type="entry name" value="Metallo-B-lactamas"/>
</dbReference>
<name>M6BQY1_LEPBO</name>
<keyword evidence="1" id="KW-0812">Transmembrane</keyword>
<evidence type="ECO:0000259" key="2">
    <source>
        <dbReference type="SMART" id="SM00849"/>
    </source>
</evidence>
<feature type="transmembrane region" description="Helical" evidence="1">
    <location>
        <begin position="20"/>
        <end position="39"/>
    </location>
</feature>
<dbReference type="PANTHER" id="PTHR42951">
    <property type="entry name" value="METALLO-BETA-LACTAMASE DOMAIN-CONTAINING"/>
    <property type="match status" value="1"/>
</dbReference>
<comment type="caution">
    <text evidence="3">The sequence shown here is derived from an EMBL/GenBank/DDBJ whole genome shotgun (WGS) entry which is preliminary data.</text>
</comment>
<dbReference type="InterPro" id="IPR050855">
    <property type="entry name" value="NDM-1-like"/>
</dbReference>
<evidence type="ECO:0000256" key="1">
    <source>
        <dbReference type="SAM" id="Phobius"/>
    </source>
</evidence>
<dbReference type="Pfam" id="PF00753">
    <property type="entry name" value="Lactamase_B"/>
    <property type="match status" value="1"/>
</dbReference>